<evidence type="ECO:0000313" key="2">
    <source>
        <dbReference type="EMBL" id="RPA27111.1"/>
    </source>
</evidence>
<organism evidence="2 3">
    <name type="scientific">Burkholderia mallei</name>
    <name type="common">Pseudomonas mallei</name>
    <dbReference type="NCBI Taxonomy" id="13373"/>
    <lineage>
        <taxon>Bacteria</taxon>
        <taxon>Pseudomonadati</taxon>
        <taxon>Pseudomonadota</taxon>
        <taxon>Betaproteobacteria</taxon>
        <taxon>Burkholderiales</taxon>
        <taxon>Burkholderiaceae</taxon>
        <taxon>Burkholderia</taxon>
        <taxon>pseudomallei group</taxon>
    </lineage>
</organism>
<dbReference type="Proteomes" id="UP000269379">
    <property type="component" value="Chromosome 1"/>
</dbReference>
<accession>A0AAX1X9I7</accession>
<feature type="region of interest" description="Disordered" evidence="1">
    <location>
        <begin position="1"/>
        <end position="25"/>
    </location>
</feature>
<comment type="caution">
    <text evidence="2">The sequence shown here is derived from an EMBL/GenBank/DDBJ whole genome shotgun (WGS) entry which is preliminary data.</text>
</comment>
<evidence type="ECO:0000256" key="1">
    <source>
        <dbReference type="SAM" id="MobiDB-lite"/>
    </source>
</evidence>
<dbReference type="AlphaFoldDB" id="A0AAX1X9I7"/>
<dbReference type="EMBL" id="RKJW01000002">
    <property type="protein sequence ID" value="RPA27111.1"/>
    <property type="molecule type" value="Genomic_DNA"/>
</dbReference>
<proteinExistence type="predicted"/>
<name>A0AAX1X9I7_BURML</name>
<evidence type="ECO:0000313" key="3">
    <source>
        <dbReference type="Proteomes" id="UP000269379"/>
    </source>
</evidence>
<reference evidence="3" key="1">
    <citation type="submission" date="2018-10" db="EMBL/GenBank/DDBJ databases">
        <title>FDA dAtabase for Regulatory Grade micrObial Sequences (FDA-ARGOS): Supporting development and validation of Infectious Disease Dx tests.</title>
        <authorList>
            <person name="Minogue T."/>
            <person name="Wolcott M."/>
            <person name="Wasieloski L."/>
            <person name="Aguilar W."/>
            <person name="Moore D."/>
            <person name="Jaissle J."/>
            <person name="Tallon L."/>
            <person name="Sadzewicz L."/>
            <person name="Zhao X."/>
            <person name="Vavikolanu K."/>
            <person name="Mehta A."/>
            <person name="Aluvathingal J."/>
            <person name="Nadendla S."/>
            <person name="Yan Y."/>
            <person name="Sichtig H."/>
        </authorList>
    </citation>
    <scope>NUCLEOTIDE SEQUENCE [LARGE SCALE GENOMIC DNA]</scope>
    <source>
        <strain evidence="3">FDAARGOS_588</strain>
    </source>
</reference>
<protein>
    <submittedName>
        <fullName evidence="2">LuxR family transcriptional regulator</fullName>
    </submittedName>
</protein>
<gene>
    <name evidence="2" type="ORF">EGT70_20825</name>
</gene>
<sequence length="86" mass="9376">MARRDAANAALDRAAPPGDAFDPCGRRVTCAPAPERQKTRQADRHAGFSHCHSLLRVTSLLRTASNACRETEMVGAERLELPTYAL</sequence>